<comment type="caution">
    <text evidence="4">The sequence shown here is derived from an EMBL/GenBank/DDBJ whole genome shotgun (WGS) entry which is preliminary data.</text>
</comment>
<protein>
    <submittedName>
        <fullName evidence="4">GNAT family N-acetyltransferase</fullName>
    </submittedName>
</protein>
<dbReference type="PANTHER" id="PTHR43877">
    <property type="entry name" value="AMINOALKYLPHOSPHONATE N-ACETYLTRANSFERASE-RELATED-RELATED"/>
    <property type="match status" value="1"/>
</dbReference>
<keyword evidence="5" id="KW-1185">Reference proteome</keyword>
<sequence>MINSTFTPELPVELLTVSEARAGVSELGEVLRACVEDGAGVGFVLPFTQAAAEAFWASRLDGIERGERHLLVVRMEGRIVGTVMLELAQQDNGRHRAEVAKLLMHPTARRKGLARKLLGALDGLALSLSRTLLVLDTVTGDTAEGLYPQCGYIRVGVIPAYATSAHGSLDATTVFYKQL</sequence>
<keyword evidence="1" id="KW-0808">Transferase</keyword>
<evidence type="ECO:0000256" key="2">
    <source>
        <dbReference type="ARBA" id="ARBA00023315"/>
    </source>
</evidence>
<accession>A0ABU8TMR1</accession>
<dbReference type="Gene3D" id="3.40.630.30">
    <property type="match status" value="1"/>
</dbReference>
<organism evidence="4 5">
    <name type="scientific">Roseibium algae</name>
    <dbReference type="NCBI Taxonomy" id="3123038"/>
    <lineage>
        <taxon>Bacteria</taxon>
        <taxon>Pseudomonadati</taxon>
        <taxon>Pseudomonadota</taxon>
        <taxon>Alphaproteobacteria</taxon>
        <taxon>Hyphomicrobiales</taxon>
        <taxon>Stappiaceae</taxon>
        <taxon>Roseibium</taxon>
    </lineage>
</organism>
<evidence type="ECO:0000256" key="1">
    <source>
        <dbReference type="ARBA" id="ARBA00022679"/>
    </source>
</evidence>
<reference evidence="4 5" key="1">
    <citation type="submission" date="2024-02" db="EMBL/GenBank/DDBJ databases">
        <title>Roseibium algae sp. nov., isolated from marine alga (Grateloupia sp.), showing potential in myo-inositol conversion.</title>
        <authorList>
            <person name="Wang Y."/>
        </authorList>
    </citation>
    <scope>NUCLEOTIDE SEQUENCE [LARGE SCALE GENOMIC DNA]</scope>
    <source>
        <strain evidence="4 5">H3510</strain>
    </source>
</reference>
<evidence type="ECO:0000313" key="5">
    <source>
        <dbReference type="Proteomes" id="UP001385499"/>
    </source>
</evidence>
<dbReference type="SUPFAM" id="SSF55729">
    <property type="entry name" value="Acyl-CoA N-acyltransferases (Nat)"/>
    <property type="match status" value="1"/>
</dbReference>
<dbReference type="RefSeq" id="WP_340275553.1">
    <property type="nucleotide sequence ID" value="NZ_JBAKIA010000011.1"/>
</dbReference>
<feature type="domain" description="N-acetyltransferase" evidence="3">
    <location>
        <begin position="12"/>
        <end position="179"/>
    </location>
</feature>
<dbReference type="InterPro" id="IPR016181">
    <property type="entry name" value="Acyl_CoA_acyltransferase"/>
</dbReference>
<dbReference type="InterPro" id="IPR050832">
    <property type="entry name" value="Bact_Acetyltransf"/>
</dbReference>
<dbReference type="Proteomes" id="UP001385499">
    <property type="component" value="Unassembled WGS sequence"/>
</dbReference>
<dbReference type="InterPro" id="IPR000182">
    <property type="entry name" value="GNAT_dom"/>
</dbReference>
<evidence type="ECO:0000313" key="4">
    <source>
        <dbReference type="EMBL" id="MEJ8475459.1"/>
    </source>
</evidence>
<dbReference type="Pfam" id="PF00583">
    <property type="entry name" value="Acetyltransf_1"/>
    <property type="match status" value="1"/>
</dbReference>
<evidence type="ECO:0000259" key="3">
    <source>
        <dbReference type="PROSITE" id="PS51186"/>
    </source>
</evidence>
<name>A0ABU8TMR1_9HYPH</name>
<dbReference type="CDD" id="cd04301">
    <property type="entry name" value="NAT_SF"/>
    <property type="match status" value="1"/>
</dbReference>
<keyword evidence="2" id="KW-0012">Acyltransferase</keyword>
<proteinExistence type="predicted"/>
<gene>
    <name evidence="4" type="ORF">V6575_15290</name>
</gene>
<dbReference type="PROSITE" id="PS51186">
    <property type="entry name" value="GNAT"/>
    <property type="match status" value="1"/>
</dbReference>
<dbReference type="EMBL" id="JBAKIA010000011">
    <property type="protein sequence ID" value="MEJ8475459.1"/>
    <property type="molecule type" value="Genomic_DNA"/>
</dbReference>